<keyword evidence="6" id="KW-0028">Amino-acid biosynthesis</keyword>
<dbReference type="GO" id="GO:0005524">
    <property type="term" value="F:ATP binding"/>
    <property type="evidence" value="ECO:0007669"/>
    <property type="project" value="UniProtKB-KW"/>
</dbReference>
<evidence type="ECO:0000313" key="9">
    <source>
        <dbReference type="EMBL" id="MFC6836134.1"/>
    </source>
</evidence>
<keyword evidence="4 6" id="KW-0315">Glutamine amidotransferase</keyword>
<comment type="caution">
    <text evidence="9">The sequence shown here is derived from an EMBL/GenBank/DDBJ whole genome shotgun (WGS) entry which is preliminary data.</text>
</comment>
<feature type="binding site" evidence="7">
    <location>
        <position position="95"/>
    </location>
    <ligand>
        <name>L-glutamine</name>
        <dbReference type="ChEBI" id="CHEBI:58359"/>
    </ligand>
</feature>
<accession>A0ABD5U6H5</accession>
<evidence type="ECO:0000256" key="1">
    <source>
        <dbReference type="ARBA" id="ARBA00005752"/>
    </source>
</evidence>
<dbReference type="InterPro" id="IPR033738">
    <property type="entry name" value="AsnB_N"/>
</dbReference>
<dbReference type="InterPro" id="IPR006426">
    <property type="entry name" value="Asn_synth_AEB"/>
</dbReference>
<dbReference type="Pfam" id="PF00733">
    <property type="entry name" value="Asn_synthase"/>
    <property type="match status" value="1"/>
</dbReference>
<dbReference type="InterPro" id="IPR029055">
    <property type="entry name" value="Ntn_hydrolases_N"/>
</dbReference>
<keyword evidence="6" id="KW-0061">Asparagine biosynthesis</keyword>
<evidence type="ECO:0000259" key="8">
    <source>
        <dbReference type="PROSITE" id="PS51278"/>
    </source>
</evidence>
<dbReference type="NCBIfam" id="TIGR01536">
    <property type="entry name" value="asn_synth_AEB"/>
    <property type="match status" value="1"/>
</dbReference>
<dbReference type="PANTHER" id="PTHR43284:SF1">
    <property type="entry name" value="ASPARAGINE SYNTHETASE"/>
    <property type="match status" value="1"/>
</dbReference>
<dbReference type="InterPro" id="IPR001962">
    <property type="entry name" value="Asn_synthase"/>
</dbReference>
<evidence type="ECO:0000313" key="10">
    <source>
        <dbReference type="Proteomes" id="UP001596406"/>
    </source>
</evidence>
<dbReference type="EC" id="6.3.5.4" evidence="5"/>
<reference evidence="9 10" key="1">
    <citation type="journal article" date="2019" name="Int. J. Syst. Evol. Microbiol.">
        <title>The Global Catalogue of Microorganisms (GCM) 10K type strain sequencing project: providing services to taxonomists for standard genome sequencing and annotation.</title>
        <authorList>
            <consortium name="The Broad Institute Genomics Platform"/>
            <consortium name="The Broad Institute Genome Sequencing Center for Infectious Disease"/>
            <person name="Wu L."/>
            <person name="Ma J."/>
        </authorList>
    </citation>
    <scope>NUCLEOTIDE SEQUENCE [LARGE SCALE GENOMIC DNA]</scope>
    <source>
        <strain evidence="9 10">PSRA2</strain>
    </source>
</reference>
<keyword evidence="10" id="KW-1185">Reference proteome</keyword>
<gene>
    <name evidence="9" type="primary">asnB</name>
    <name evidence="9" type="ORF">ACFQHK_06390</name>
</gene>
<dbReference type="Gene3D" id="3.40.50.620">
    <property type="entry name" value="HUPs"/>
    <property type="match status" value="1"/>
</dbReference>
<dbReference type="Pfam" id="PF13537">
    <property type="entry name" value="GATase_7"/>
    <property type="match status" value="1"/>
</dbReference>
<keyword evidence="2 5" id="KW-0547">Nucleotide-binding</keyword>
<proteinExistence type="inferred from homology"/>
<comment type="similarity">
    <text evidence="1">Belongs to the asparagine synthetase family.</text>
</comment>
<dbReference type="PANTHER" id="PTHR43284">
    <property type="entry name" value="ASPARAGINE SYNTHETASE (GLUTAMINE-HYDROLYZING)"/>
    <property type="match status" value="1"/>
</dbReference>
<dbReference type="SUPFAM" id="SSF52402">
    <property type="entry name" value="Adenine nucleotide alpha hydrolases-like"/>
    <property type="match status" value="1"/>
</dbReference>
<dbReference type="AlphaFoldDB" id="A0ABD5U6H5"/>
<dbReference type="PROSITE" id="PS51278">
    <property type="entry name" value="GATASE_TYPE_2"/>
    <property type="match status" value="1"/>
</dbReference>
<dbReference type="PIRSF" id="PIRSF001589">
    <property type="entry name" value="Asn_synthetase_glu-h"/>
    <property type="match status" value="1"/>
</dbReference>
<evidence type="ECO:0000256" key="7">
    <source>
        <dbReference type="PIRSR" id="PIRSR001589-2"/>
    </source>
</evidence>
<evidence type="ECO:0000256" key="5">
    <source>
        <dbReference type="PIRNR" id="PIRNR001589"/>
    </source>
</evidence>
<keyword evidence="3 5" id="KW-0067">ATP-binding</keyword>
<dbReference type="CDD" id="cd00712">
    <property type="entry name" value="AsnB"/>
    <property type="match status" value="1"/>
</dbReference>
<evidence type="ECO:0000256" key="4">
    <source>
        <dbReference type="ARBA" id="ARBA00022962"/>
    </source>
</evidence>
<feature type="domain" description="Glutamine amidotransferase type-2" evidence="8">
    <location>
        <begin position="2"/>
        <end position="208"/>
    </location>
</feature>
<keyword evidence="9" id="KW-0436">Ligase</keyword>
<dbReference type="InterPro" id="IPR051786">
    <property type="entry name" value="ASN_synthetase/amidase"/>
</dbReference>
<dbReference type="InterPro" id="IPR017932">
    <property type="entry name" value="GATase_2_dom"/>
</dbReference>
<protein>
    <recommendedName>
        <fullName evidence="5">Putative asparagine synthetase [glutamine-hydrolyzing]</fullName>
        <ecNumber evidence="5">6.3.5.4</ecNumber>
    </recommendedName>
</protein>
<sequence length="612" mass="68729">MCGIAGFTWSEPALLEEMTAVIECRGPDSDGSYVDDDVSLGHTRLAILDLSAAGHQPMASDDGEYVLLYNGEVYNHEALREELGAAGYRFHSGTDTETVLTAYVEWGADCVERFNGMFAFVVYDTRRERLFFARDHVGIKPLYYYHDGDRFVFASTIPAILEHDVETAPNPAAIRDFLLYNVTDHTRETFFENVYRFPSGHHGTYDLRTNELSLTEWWDLEFSGDFAGSYEAATDRVRSLLERSVERRLMSDVPVGTCLSGGIDSSAIACLLDRLGARDVETFSAVFSGFEKDESSYIRTVCEETGLANHAVEPDGTDLAATIVGFVESLGEPIPTPSPFAQSRVFSLANDEGVTVLLDGQGGDELFAGYHTFYGNYLYGLLRRGAFREATSELAGLVRGGESRLGLLSFGLLLAPDAVVDRYFRTRSNIAPALYDAPDARTGYMDEFTSLHTLHDALEFYLGRRLEHLLLYEDRNSMAVSREARVPFLDPEFMRFVASLPEGYIISDGTTKTVLRDAIEGVVPARVLARRDKIGYATPEHRWLRDVAIETLLYDWFCFAEPRCAPYVDVERTRRFVSEHYAGDRDHSSALWKSLFLEAWMRAFWSDDADTR</sequence>
<dbReference type="Proteomes" id="UP001596406">
    <property type="component" value="Unassembled WGS sequence"/>
</dbReference>
<name>A0ABD5U6H5_9EURY</name>
<dbReference type="InterPro" id="IPR014729">
    <property type="entry name" value="Rossmann-like_a/b/a_fold"/>
</dbReference>
<organism evidence="9 10">
    <name type="scientific">Halomarina ordinaria</name>
    <dbReference type="NCBI Taxonomy" id="3033939"/>
    <lineage>
        <taxon>Archaea</taxon>
        <taxon>Methanobacteriati</taxon>
        <taxon>Methanobacteriota</taxon>
        <taxon>Stenosarchaea group</taxon>
        <taxon>Halobacteria</taxon>
        <taxon>Halobacteriales</taxon>
        <taxon>Natronomonadaceae</taxon>
        <taxon>Halomarina</taxon>
    </lineage>
</organism>
<dbReference type="CDD" id="cd01991">
    <property type="entry name" value="Asn_synthase_B_C"/>
    <property type="match status" value="1"/>
</dbReference>
<evidence type="ECO:0000256" key="6">
    <source>
        <dbReference type="PIRSR" id="PIRSR001589-1"/>
    </source>
</evidence>
<dbReference type="RefSeq" id="WP_304447828.1">
    <property type="nucleotide sequence ID" value="NZ_JARRAH010000001.1"/>
</dbReference>
<evidence type="ECO:0000256" key="2">
    <source>
        <dbReference type="ARBA" id="ARBA00022741"/>
    </source>
</evidence>
<dbReference type="Gene3D" id="3.60.20.10">
    <property type="entry name" value="Glutamine Phosphoribosylpyrophosphate, subunit 1, domain 1"/>
    <property type="match status" value="1"/>
</dbReference>
<dbReference type="SUPFAM" id="SSF56235">
    <property type="entry name" value="N-terminal nucleophile aminohydrolases (Ntn hydrolases)"/>
    <property type="match status" value="1"/>
</dbReference>
<dbReference type="GO" id="GO:0004066">
    <property type="term" value="F:asparagine synthase (glutamine-hydrolyzing) activity"/>
    <property type="evidence" value="ECO:0007669"/>
    <property type="project" value="UniProtKB-EC"/>
</dbReference>
<comment type="catalytic activity">
    <reaction evidence="5">
        <text>L-aspartate + L-glutamine + ATP + H2O = L-asparagine + L-glutamate + AMP + diphosphate + H(+)</text>
        <dbReference type="Rhea" id="RHEA:12228"/>
        <dbReference type="ChEBI" id="CHEBI:15377"/>
        <dbReference type="ChEBI" id="CHEBI:15378"/>
        <dbReference type="ChEBI" id="CHEBI:29985"/>
        <dbReference type="ChEBI" id="CHEBI:29991"/>
        <dbReference type="ChEBI" id="CHEBI:30616"/>
        <dbReference type="ChEBI" id="CHEBI:33019"/>
        <dbReference type="ChEBI" id="CHEBI:58048"/>
        <dbReference type="ChEBI" id="CHEBI:58359"/>
        <dbReference type="ChEBI" id="CHEBI:456215"/>
        <dbReference type="EC" id="6.3.5.4"/>
    </reaction>
</comment>
<dbReference type="EMBL" id="JBHSXM010000001">
    <property type="protein sequence ID" value="MFC6836134.1"/>
    <property type="molecule type" value="Genomic_DNA"/>
</dbReference>
<feature type="active site" description="For GATase activity" evidence="6">
    <location>
        <position position="2"/>
    </location>
</feature>
<evidence type="ECO:0000256" key="3">
    <source>
        <dbReference type="ARBA" id="ARBA00022840"/>
    </source>
</evidence>